<reference evidence="1 2" key="1">
    <citation type="submission" date="2011-11" db="EMBL/GenBank/DDBJ databases">
        <title>Improved High-Quality Draft sequence of Beggiatoa alba B18lD.</title>
        <authorList>
            <consortium name="US DOE Joint Genome Institute"/>
            <person name="Lucas S."/>
            <person name="Han J."/>
            <person name="Lapidus A."/>
            <person name="Cheng J.-F."/>
            <person name="Goodwin L."/>
            <person name="Pitluck S."/>
            <person name="Peters L."/>
            <person name="Mikhailova N."/>
            <person name="Held B."/>
            <person name="Detter J.C."/>
            <person name="Han C."/>
            <person name="Tapia R."/>
            <person name="Land M."/>
            <person name="Hauser L."/>
            <person name="Kyrpides N."/>
            <person name="Ivanova N."/>
            <person name="Pagani I."/>
            <person name="Samuel K."/>
            <person name="Teske A."/>
            <person name="Mueller J."/>
            <person name="Woyke T."/>
        </authorList>
    </citation>
    <scope>NUCLEOTIDE SEQUENCE [LARGE SCALE GENOMIC DNA]</scope>
    <source>
        <strain evidence="1 2">B18LD</strain>
    </source>
</reference>
<sequence>MQHLRQQMTLKRRFPAHYIPPYIRSRCTTPQMLYPSQPNVFLVNPPLSNLSALSSSHFPA</sequence>
<keyword evidence="2" id="KW-1185">Reference proteome</keyword>
<dbReference type="Proteomes" id="UP000005744">
    <property type="component" value="Unassembled WGS sequence"/>
</dbReference>
<dbReference type="AlphaFoldDB" id="I3CKY6"/>
<evidence type="ECO:0000313" key="1">
    <source>
        <dbReference type="EMBL" id="EIJ44279.1"/>
    </source>
</evidence>
<accession>I3CKY6</accession>
<organism evidence="1 2">
    <name type="scientific">Beggiatoa alba B18LD</name>
    <dbReference type="NCBI Taxonomy" id="395493"/>
    <lineage>
        <taxon>Bacteria</taxon>
        <taxon>Pseudomonadati</taxon>
        <taxon>Pseudomonadota</taxon>
        <taxon>Gammaproteobacteria</taxon>
        <taxon>Thiotrichales</taxon>
        <taxon>Thiotrichaceae</taxon>
        <taxon>Beggiatoa</taxon>
    </lineage>
</organism>
<name>I3CKY6_9GAMM</name>
<proteinExistence type="predicted"/>
<dbReference type="HOGENOM" id="CLU_2931982_0_0_6"/>
<gene>
    <name evidence="1" type="ORF">BegalDRAFT_3465</name>
</gene>
<dbReference type="EMBL" id="JH600070">
    <property type="protein sequence ID" value="EIJ44279.1"/>
    <property type="molecule type" value="Genomic_DNA"/>
</dbReference>
<protein>
    <submittedName>
        <fullName evidence="1">Uncharacterized protein</fullName>
    </submittedName>
</protein>
<evidence type="ECO:0000313" key="2">
    <source>
        <dbReference type="Proteomes" id="UP000005744"/>
    </source>
</evidence>
<dbReference type="STRING" id="395493.BegalDRAFT_3465"/>